<reference evidence="2" key="1">
    <citation type="submission" date="2021-12" db="EMBL/GenBank/DDBJ databases">
        <authorList>
            <person name="Zaccaron A."/>
            <person name="Stergiopoulos I."/>
        </authorList>
    </citation>
    <scope>NUCLEOTIDE SEQUENCE</scope>
    <source>
        <strain evidence="2">Race5_Kim</strain>
    </source>
</reference>
<gene>
    <name evidence="2" type="ORF">CLAFUR5_02068</name>
</gene>
<dbReference type="Proteomes" id="UP000756132">
    <property type="component" value="Chromosome 1"/>
</dbReference>
<feature type="signal peptide" evidence="1">
    <location>
        <begin position="1"/>
        <end position="27"/>
    </location>
</feature>
<evidence type="ECO:0000313" key="2">
    <source>
        <dbReference type="EMBL" id="UJO12305.1"/>
    </source>
</evidence>
<dbReference type="OrthoDB" id="5337308at2759"/>
<feature type="chain" id="PRO_5040180304" evidence="1">
    <location>
        <begin position="28"/>
        <end position="379"/>
    </location>
</feature>
<protein>
    <submittedName>
        <fullName evidence="2">Uncharacterized protein</fullName>
    </submittedName>
</protein>
<proteinExistence type="predicted"/>
<dbReference type="GeneID" id="71981946"/>
<dbReference type="KEGG" id="ffu:CLAFUR5_02068"/>
<dbReference type="EMBL" id="CP090163">
    <property type="protein sequence ID" value="UJO12305.1"/>
    <property type="molecule type" value="Genomic_DNA"/>
</dbReference>
<name>A0A9Q8L7H3_PASFU</name>
<dbReference type="AlphaFoldDB" id="A0A9Q8L7H3"/>
<evidence type="ECO:0000313" key="3">
    <source>
        <dbReference type="Proteomes" id="UP000756132"/>
    </source>
</evidence>
<keyword evidence="1" id="KW-0732">Signal</keyword>
<evidence type="ECO:0000256" key="1">
    <source>
        <dbReference type="SAM" id="SignalP"/>
    </source>
</evidence>
<keyword evidence="3" id="KW-1185">Reference proteome</keyword>
<reference evidence="2" key="2">
    <citation type="journal article" date="2022" name="Microb. Genom.">
        <title>A chromosome-scale genome assembly of the tomato pathogen Cladosporium fulvum reveals a compartmentalized genome architecture and the presence of a dispensable chromosome.</title>
        <authorList>
            <person name="Zaccaron A.Z."/>
            <person name="Chen L.H."/>
            <person name="Samaras A."/>
            <person name="Stergiopoulos I."/>
        </authorList>
    </citation>
    <scope>NUCLEOTIDE SEQUENCE</scope>
    <source>
        <strain evidence="2">Race5_Kim</strain>
    </source>
</reference>
<organism evidence="2 3">
    <name type="scientific">Passalora fulva</name>
    <name type="common">Tomato leaf mold</name>
    <name type="synonym">Cladosporium fulvum</name>
    <dbReference type="NCBI Taxonomy" id="5499"/>
    <lineage>
        <taxon>Eukaryota</taxon>
        <taxon>Fungi</taxon>
        <taxon>Dikarya</taxon>
        <taxon>Ascomycota</taxon>
        <taxon>Pezizomycotina</taxon>
        <taxon>Dothideomycetes</taxon>
        <taxon>Dothideomycetidae</taxon>
        <taxon>Mycosphaerellales</taxon>
        <taxon>Mycosphaerellaceae</taxon>
        <taxon>Fulvia</taxon>
    </lineage>
</organism>
<accession>A0A9Q8L7H3</accession>
<sequence>MARTTAYHMCAAIAMFLAIFCSSLLYAHQRSSGDGVASPPSLVFDKAIAPRDGIEVPPQSLDAIVLKDPEPLAVRDKIVNSDSELTAVLLKPQEKVSIPSEYKTSVKKGELLLCYMKGEASPGSKDTSAWQSLSQLDLWGWKREVDEADDVKDYSHVVGKCTREIRLQEIINSDLTGGKQRKWVHYAESTDGGITYYYKNQHWPDAGILMADSNYGAEYMIVKGKASKNPWVGLPLPKLKQWQDLTSPSQRQNLRWIFRRNIMNEETQSLISRVIENRGDNVLWHIVPNPFKLYEAPTWPGMLLKEGDEGFAALSGSPNVAGLCWLLIQHQGAEQLGKKTVKSIRVWKDDSGAYAPHILIEVGSVEWPHPKGPEASSSV</sequence>
<dbReference type="RefSeq" id="XP_047756671.1">
    <property type="nucleotide sequence ID" value="XM_047901216.1"/>
</dbReference>
<dbReference type="OMA" id="IFRRNIM"/>